<dbReference type="PANTHER" id="PTHR11439:SF491">
    <property type="entry name" value="INTEGRASE CATALYTIC DOMAIN-CONTAINING PROTEIN"/>
    <property type="match status" value="1"/>
</dbReference>
<dbReference type="EMBL" id="JACGWM010000005">
    <property type="protein sequence ID" value="KAL0371816.1"/>
    <property type="molecule type" value="Genomic_DNA"/>
</dbReference>
<name>A0AAW2QWZ6_9LAMI</name>
<accession>A0AAW2QWZ6</accession>
<comment type="caution">
    <text evidence="3">The sequence shown here is derived from an EMBL/GenBank/DDBJ whole genome shotgun (WGS) entry which is preliminary data.</text>
</comment>
<evidence type="ECO:0000313" key="3">
    <source>
        <dbReference type="EMBL" id="KAL0371816.1"/>
    </source>
</evidence>
<dbReference type="Pfam" id="PF07727">
    <property type="entry name" value="RVT_2"/>
    <property type="match status" value="1"/>
</dbReference>
<dbReference type="InterPro" id="IPR013103">
    <property type="entry name" value="RVT_2"/>
</dbReference>
<dbReference type="PANTHER" id="PTHR11439">
    <property type="entry name" value="GAG-POL-RELATED RETROTRANSPOSON"/>
    <property type="match status" value="1"/>
</dbReference>
<feature type="domain" description="Reverse transcriptase Ty1/copia-type" evidence="2">
    <location>
        <begin position="18"/>
        <end position="97"/>
    </location>
</feature>
<evidence type="ECO:0000256" key="1">
    <source>
        <dbReference type="SAM" id="SignalP"/>
    </source>
</evidence>
<feature type="chain" id="PRO_5043553879" evidence="1">
    <location>
        <begin position="22"/>
        <end position="225"/>
    </location>
</feature>
<protein>
    <submittedName>
        <fullName evidence="3">Retrovirus-related Pol polyprotein from transposon TNT 1-94</fullName>
    </submittedName>
</protein>
<dbReference type="AlphaFoldDB" id="A0AAW2QWZ6"/>
<keyword evidence="1" id="KW-0732">Signal</keyword>
<evidence type="ECO:0000259" key="2">
    <source>
        <dbReference type="Pfam" id="PF07727"/>
    </source>
</evidence>
<sequence length="225" mass="25449">MIVVFMLRALMMVLLFYVIVRDDMLITAKNIYDVLASKALLSQEFDMKDLCAAIKILGMEIHRDRGSRKLWLSQRGYVEKVLDRFGMNKAKLVSTPLANHFKLSIEQCPKTDREVEDMAKVLYASAVGCLMYAMVCTRPDLVHVVSRVCKYTSKSGRHHWEAVKWIFTYLKGIVGHGVVFSSQQNDSLVVGYVDSDYAGDLDDRRSTTGYVFTLGGGPICWKSTV</sequence>
<gene>
    <name evidence="3" type="ORF">Scaly_0863200</name>
</gene>
<organism evidence="3">
    <name type="scientific">Sesamum calycinum</name>
    <dbReference type="NCBI Taxonomy" id="2727403"/>
    <lineage>
        <taxon>Eukaryota</taxon>
        <taxon>Viridiplantae</taxon>
        <taxon>Streptophyta</taxon>
        <taxon>Embryophyta</taxon>
        <taxon>Tracheophyta</taxon>
        <taxon>Spermatophyta</taxon>
        <taxon>Magnoliopsida</taxon>
        <taxon>eudicotyledons</taxon>
        <taxon>Gunneridae</taxon>
        <taxon>Pentapetalae</taxon>
        <taxon>asterids</taxon>
        <taxon>lamiids</taxon>
        <taxon>Lamiales</taxon>
        <taxon>Pedaliaceae</taxon>
        <taxon>Sesamum</taxon>
    </lineage>
</organism>
<reference evidence="3" key="2">
    <citation type="journal article" date="2024" name="Plant">
        <title>Genomic evolution and insights into agronomic trait innovations of Sesamum species.</title>
        <authorList>
            <person name="Miao H."/>
            <person name="Wang L."/>
            <person name="Qu L."/>
            <person name="Liu H."/>
            <person name="Sun Y."/>
            <person name="Le M."/>
            <person name="Wang Q."/>
            <person name="Wei S."/>
            <person name="Zheng Y."/>
            <person name="Lin W."/>
            <person name="Duan Y."/>
            <person name="Cao H."/>
            <person name="Xiong S."/>
            <person name="Wang X."/>
            <person name="Wei L."/>
            <person name="Li C."/>
            <person name="Ma Q."/>
            <person name="Ju M."/>
            <person name="Zhao R."/>
            <person name="Li G."/>
            <person name="Mu C."/>
            <person name="Tian Q."/>
            <person name="Mei H."/>
            <person name="Zhang T."/>
            <person name="Gao T."/>
            <person name="Zhang H."/>
        </authorList>
    </citation>
    <scope>NUCLEOTIDE SEQUENCE</scope>
    <source>
        <strain evidence="3">KEN8</strain>
    </source>
</reference>
<proteinExistence type="predicted"/>
<dbReference type="CDD" id="cd09272">
    <property type="entry name" value="RNase_HI_RT_Ty1"/>
    <property type="match status" value="1"/>
</dbReference>
<reference evidence="3" key="1">
    <citation type="submission" date="2020-06" db="EMBL/GenBank/DDBJ databases">
        <authorList>
            <person name="Li T."/>
            <person name="Hu X."/>
            <person name="Zhang T."/>
            <person name="Song X."/>
            <person name="Zhang H."/>
            <person name="Dai N."/>
            <person name="Sheng W."/>
            <person name="Hou X."/>
            <person name="Wei L."/>
        </authorList>
    </citation>
    <scope>NUCLEOTIDE SEQUENCE</scope>
    <source>
        <strain evidence="3">KEN8</strain>
        <tissue evidence="3">Leaf</tissue>
    </source>
</reference>
<feature type="signal peptide" evidence="1">
    <location>
        <begin position="1"/>
        <end position="21"/>
    </location>
</feature>